<sequence length="72" mass="7455">MSDNGFGSGLWKNLQQVRLGEDGGIEAPVRVNGEDGIVIGADAVAAAEARQATEGGGAAPRRGLLRRLLRRG</sequence>
<comment type="caution">
    <text evidence="1">The sequence shown here is derived from an EMBL/GenBank/DDBJ whole genome shotgun (WGS) entry which is preliminary data.</text>
</comment>
<reference evidence="1 2" key="1">
    <citation type="submission" date="2021-09" db="EMBL/GenBank/DDBJ databases">
        <title>Whole genome sequence of Nocardioides sp. GBK3QG-3.</title>
        <authorList>
            <person name="Tuo L."/>
        </authorList>
    </citation>
    <scope>NUCLEOTIDE SEQUENCE [LARGE SCALE GENOMIC DNA]</scope>
    <source>
        <strain evidence="1 2">GBK3QG-3</strain>
    </source>
</reference>
<gene>
    <name evidence="1" type="ORF">K8U61_19170</name>
</gene>
<evidence type="ECO:0000313" key="1">
    <source>
        <dbReference type="EMBL" id="MBZ5740304.1"/>
    </source>
</evidence>
<dbReference type="Proteomes" id="UP000780875">
    <property type="component" value="Unassembled WGS sequence"/>
</dbReference>
<proteinExistence type="predicted"/>
<organism evidence="1 2">
    <name type="scientific">Nocardioides mangrovi</name>
    <dbReference type="NCBI Taxonomy" id="2874580"/>
    <lineage>
        <taxon>Bacteria</taxon>
        <taxon>Bacillati</taxon>
        <taxon>Actinomycetota</taxon>
        <taxon>Actinomycetes</taxon>
        <taxon>Propionibacteriales</taxon>
        <taxon>Nocardioidaceae</taxon>
        <taxon>Nocardioides</taxon>
    </lineage>
</organism>
<evidence type="ECO:0000313" key="2">
    <source>
        <dbReference type="Proteomes" id="UP000780875"/>
    </source>
</evidence>
<name>A0ABS7UGY3_9ACTN</name>
<accession>A0ABS7UGY3</accession>
<dbReference type="RefSeq" id="WP_224124665.1">
    <property type="nucleotide sequence ID" value="NZ_JAIQZJ010000013.1"/>
</dbReference>
<keyword evidence="2" id="KW-1185">Reference proteome</keyword>
<dbReference type="EMBL" id="JAIQZJ010000013">
    <property type="protein sequence ID" value="MBZ5740304.1"/>
    <property type="molecule type" value="Genomic_DNA"/>
</dbReference>
<protein>
    <submittedName>
        <fullName evidence="1">Uncharacterized protein</fullName>
    </submittedName>
</protein>